<proteinExistence type="predicted"/>
<dbReference type="AlphaFoldDB" id="A0A1M2V0V0"/>
<accession>A0A1M2V0V0</accession>
<gene>
    <name evidence="1" type="ORF">BEE62_14690</name>
</gene>
<sequence>MIDVIQRLHRERDALEAKTEKLCKFIASRRHEELPDFQREMLVAQYHAMQTYLGILKLRIADLMTPERAE</sequence>
<comment type="caution">
    <text evidence="1">The sequence shown here is derived from an EMBL/GenBank/DDBJ whole genome shotgun (WGS) entry which is preliminary data.</text>
</comment>
<organism evidence="1 2">
    <name type="scientific">Marinobacter nauticus</name>
    <name type="common">Marinobacter hydrocarbonoclasticus</name>
    <name type="synonym">Marinobacter aquaeolei</name>
    <dbReference type="NCBI Taxonomy" id="2743"/>
    <lineage>
        <taxon>Bacteria</taxon>
        <taxon>Pseudomonadati</taxon>
        <taxon>Pseudomonadota</taxon>
        <taxon>Gammaproteobacteria</taxon>
        <taxon>Pseudomonadales</taxon>
        <taxon>Marinobacteraceae</taxon>
        <taxon>Marinobacter</taxon>
    </lineage>
</organism>
<keyword evidence="2" id="KW-1185">Reference proteome</keyword>
<dbReference type="InterPro" id="IPR054052">
    <property type="entry name" value="Y16Q-like"/>
</dbReference>
<evidence type="ECO:0000313" key="1">
    <source>
        <dbReference type="EMBL" id="OJT01196.1"/>
    </source>
</evidence>
<name>A0A1M2V0V0_MARNT</name>
<dbReference type="Pfam" id="PF21825">
    <property type="entry name" value="crAss001_48"/>
    <property type="match status" value="1"/>
</dbReference>
<reference evidence="1" key="1">
    <citation type="submission" date="2016-11" db="EMBL/GenBank/DDBJ databases">
        <title>Draft Genome Sequence of Marinobacter hydrocarbonoclasticus strain STW2, a polyaromatic aromatic hydrocarbon degrading and denitrifying bacterium from rhizosphere of Seagrass Enhalus acodoides.</title>
        <authorList>
            <person name="Ling J."/>
            <person name="Dong J."/>
        </authorList>
    </citation>
    <scope>NUCLEOTIDE SEQUENCE [LARGE SCALE GENOMIC DNA]</scope>
    <source>
        <strain evidence="1">STW2</strain>
    </source>
</reference>
<evidence type="ECO:0000313" key="2">
    <source>
        <dbReference type="Proteomes" id="UP000183986"/>
    </source>
</evidence>
<dbReference type="Proteomes" id="UP000183986">
    <property type="component" value="Unassembled WGS sequence"/>
</dbReference>
<dbReference type="RefSeq" id="WP_072677961.1">
    <property type="nucleotide sequence ID" value="NZ_MPKY01000001.1"/>
</dbReference>
<dbReference type="EMBL" id="MPKY01000001">
    <property type="protein sequence ID" value="OJT01196.1"/>
    <property type="molecule type" value="Genomic_DNA"/>
</dbReference>
<protein>
    <submittedName>
        <fullName evidence="1">Uncharacterized protein</fullName>
    </submittedName>
</protein>